<keyword evidence="8" id="KW-1185">Reference proteome</keyword>
<evidence type="ECO:0000256" key="3">
    <source>
        <dbReference type="ARBA" id="ARBA00022801"/>
    </source>
</evidence>
<evidence type="ECO:0000256" key="1">
    <source>
        <dbReference type="ARBA" id="ARBA00008683"/>
    </source>
</evidence>
<dbReference type="InterPro" id="IPR004635">
    <property type="entry name" value="Pept_S49_SppA"/>
</dbReference>
<feature type="domain" description="Peptidase S49" evidence="6">
    <location>
        <begin position="105"/>
        <end position="255"/>
    </location>
</feature>
<proteinExistence type="inferred from homology"/>
<dbReference type="InterPro" id="IPR029045">
    <property type="entry name" value="ClpP/crotonase-like_dom_sf"/>
</dbReference>
<dbReference type="InterPro" id="IPR002142">
    <property type="entry name" value="Peptidase_S49"/>
</dbReference>
<dbReference type="CDD" id="cd07023">
    <property type="entry name" value="S49_Sppa_N_C"/>
    <property type="match status" value="1"/>
</dbReference>
<keyword evidence="2 7" id="KW-0645">Protease</keyword>
<keyword evidence="5" id="KW-1133">Transmembrane helix</keyword>
<dbReference type="AlphaFoldDB" id="A0A4R2GR52"/>
<keyword evidence="5" id="KW-0812">Transmembrane</keyword>
<dbReference type="GO" id="GO:0006508">
    <property type="term" value="P:proteolysis"/>
    <property type="evidence" value="ECO:0007669"/>
    <property type="project" value="UniProtKB-KW"/>
</dbReference>
<keyword evidence="3" id="KW-0378">Hydrolase</keyword>
<name>A0A4R2GR52_9HYPH</name>
<reference evidence="7 8" key="1">
    <citation type="submission" date="2019-03" db="EMBL/GenBank/DDBJ databases">
        <title>Genomic Encyclopedia of Type Strains, Phase IV (KMG-IV): sequencing the most valuable type-strain genomes for metagenomic binning, comparative biology and taxonomic classification.</title>
        <authorList>
            <person name="Goeker M."/>
        </authorList>
    </citation>
    <scope>NUCLEOTIDE SEQUENCE [LARGE SCALE GENOMIC DNA]</scope>
    <source>
        <strain evidence="7 8">DSM 22958</strain>
    </source>
</reference>
<dbReference type="EMBL" id="SLWL01000009">
    <property type="protein sequence ID" value="TCO12493.1"/>
    <property type="molecule type" value="Genomic_DNA"/>
</dbReference>
<sequence>MLSNAELLTDRRALRRRLTGWRALAILAVIVAVAAVGLAAARDRLPGGRHVARVSLSGMITGARSTLDLLKQVGESHNVQAVVISIDSPGGTVAGSEDVYNAIRALAAKKPTVAVINTLGASGAYIAAMGADRIVARQTSLVGSIGVIMQFPNFAGLLDRVGVKVDEIKSSPLKAAPNPFEPASPAAKEAMAAVVGDSYAWFRALVQARRKLEGPALGEVADGRIFTGRQALQLRLIDQTGDEKDAVRWMEANRGLAKDLPVREWRRRQSMGFSLTGVSAGIARAAGFGNLATTLERGQLDRAQMDGLLALWTGPAGQ</sequence>
<dbReference type="PANTHER" id="PTHR42987:SF6">
    <property type="entry name" value="PROTEINASE IV"/>
    <property type="match status" value="1"/>
</dbReference>
<accession>A0A4R2GR52</accession>
<dbReference type="Gene3D" id="6.20.330.10">
    <property type="match status" value="1"/>
</dbReference>
<comment type="caution">
    <text evidence="7">The sequence shown here is derived from an EMBL/GenBank/DDBJ whole genome shotgun (WGS) entry which is preliminary data.</text>
</comment>
<dbReference type="Pfam" id="PF01343">
    <property type="entry name" value="Peptidase_S49"/>
    <property type="match status" value="1"/>
</dbReference>
<dbReference type="InterPro" id="IPR047272">
    <property type="entry name" value="S49_SppA_C"/>
</dbReference>
<dbReference type="OrthoDB" id="9764363at2"/>
<organism evidence="7 8">
    <name type="scientific">Camelimonas lactis</name>
    <dbReference type="NCBI Taxonomy" id="659006"/>
    <lineage>
        <taxon>Bacteria</taxon>
        <taxon>Pseudomonadati</taxon>
        <taxon>Pseudomonadota</taxon>
        <taxon>Alphaproteobacteria</taxon>
        <taxon>Hyphomicrobiales</taxon>
        <taxon>Chelatococcaceae</taxon>
        <taxon>Camelimonas</taxon>
    </lineage>
</organism>
<evidence type="ECO:0000256" key="4">
    <source>
        <dbReference type="ARBA" id="ARBA00022825"/>
    </source>
</evidence>
<evidence type="ECO:0000256" key="2">
    <source>
        <dbReference type="ARBA" id="ARBA00022670"/>
    </source>
</evidence>
<dbReference type="Proteomes" id="UP000294881">
    <property type="component" value="Unassembled WGS sequence"/>
</dbReference>
<keyword evidence="5" id="KW-0472">Membrane</keyword>
<gene>
    <name evidence="7" type="ORF">EV666_109141</name>
</gene>
<keyword evidence="4" id="KW-0720">Serine protease</keyword>
<dbReference type="PANTHER" id="PTHR42987">
    <property type="entry name" value="PEPTIDASE S49"/>
    <property type="match status" value="1"/>
</dbReference>
<evidence type="ECO:0000313" key="7">
    <source>
        <dbReference type="EMBL" id="TCO12493.1"/>
    </source>
</evidence>
<comment type="similarity">
    <text evidence="1">Belongs to the peptidase S49 family.</text>
</comment>
<dbReference type="Gene3D" id="3.90.226.10">
    <property type="entry name" value="2-enoyl-CoA Hydratase, Chain A, domain 1"/>
    <property type="match status" value="1"/>
</dbReference>
<feature type="transmembrane region" description="Helical" evidence="5">
    <location>
        <begin position="21"/>
        <end position="41"/>
    </location>
</feature>
<dbReference type="SUPFAM" id="SSF52096">
    <property type="entry name" value="ClpP/crotonase"/>
    <property type="match status" value="1"/>
</dbReference>
<evidence type="ECO:0000256" key="5">
    <source>
        <dbReference type="SAM" id="Phobius"/>
    </source>
</evidence>
<protein>
    <submittedName>
        <fullName evidence="7">Protease-4</fullName>
    </submittedName>
</protein>
<evidence type="ECO:0000259" key="6">
    <source>
        <dbReference type="Pfam" id="PF01343"/>
    </source>
</evidence>
<dbReference type="RefSeq" id="WP_132007745.1">
    <property type="nucleotide sequence ID" value="NZ_JBHUNN010000002.1"/>
</dbReference>
<dbReference type="GO" id="GO:0008236">
    <property type="term" value="F:serine-type peptidase activity"/>
    <property type="evidence" value="ECO:0007669"/>
    <property type="project" value="UniProtKB-KW"/>
</dbReference>
<evidence type="ECO:0000313" key="8">
    <source>
        <dbReference type="Proteomes" id="UP000294881"/>
    </source>
</evidence>
<dbReference type="NCBIfam" id="TIGR00706">
    <property type="entry name" value="SppA_dom"/>
    <property type="match status" value="1"/>
</dbReference>